<proteinExistence type="predicted"/>
<organism evidence="1">
    <name type="scientific">hydrothermal vent metagenome</name>
    <dbReference type="NCBI Taxonomy" id="652676"/>
    <lineage>
        <taxon>unclassified sequences</taxon>
        <taxon>metagenomes</taxon>
        <taxon>ecological metagenomes</taxon>
    </lineage>
</organism>
<gene>
    <name evidence="1" type="ORF">MNB_SM-6-1036</name>
</gene>
<dbReference type="InterPro" id="IPR028974">
    <property type="entry name" value="TSP_type-3_rpt"/>
</dbReference>
<sequence>MKKYLLLITAMLLSTTLFAYSDADMDGVADSVDKCPNTPLTDLVDINGCTKKTIQIQNETKAYYDLIVGVGYAGSNYASLNQTDTYSSSLQADYFYGNFSLQATTSYYKTDGNNYTENGLNDSFIGVAYNIKPTNSFIIRVGAGAILPTYDTTLNNNKTDYTASVNLSYTTGKVNLFGGYIYTIINDTDTVDNNVSYKYHDTNAYSAGLGYYFTNSLYISGAYNQSNSIYKSINNTGVEDIKTASLYGYYTIDASHFLTFSYIYGLSDSASDNAVSIKLGFYF</sequence>
<dbReference type="SUPFAM" id="SSF56935">
    <property type="entry name" value="Porins"/>
    <property type="match status" value="1"/>
</dbReference>
<dbReference type="SUPFAM" id="SSF103647">
    <property type="entry name" value="TSP type-3 repeat"/>
    <property type="match status" value="1"/>
</dbReference>
<accession>A0A1W1CL81</accession>
<dbReference type="GO" id="GO:0005509">
    <property type="term" value="F:calcium ion binding"/>
    <property type="evidence" value="ECO:0007669"/>
    <property type="project" value="InterPro"/>
</dbReference>
<dbReference type="EMBL" id="FPHK01000101">
    <property type="protein sequence ID" value="SFV66534.1"/>
    <property type="molecule type" value="Genomic_DNA"/>
</dbReference>
<evidence type="ECO:0008006" key="2">
    <source>
        <dbReference type="Google" id="ProtNLM"/>
    </source>
</evidence>
<evidence type="ECO:0000313" key="1">
    <source>
        <dbReference type="EMBL" id="SFV66534.1"/>
    </source>
</evidence>
<reference evidence="1" key="1">
    <citation type="submission" date="2016-10" db="EMBL/GenBank/DDBJ databases">
        <authorList>
            <person name="de Groot N.N."/>
        </authorList>
    </citation>
    <scope>NUCLEOTIDE SEQUENCE</scope>
</reference>
<protein>
    <recommendedName>
        <fullName evidence="2">DUF3187 domain-containing protein</fullName>
    </recommendedName>
</protein>
<name>A0A1W1CL81_9ZZZZ</name>
<dbReference type="AlphaFoldDB" id="A0A1W1CL81"/>